<dbReference type="AlphaFoldDB" id="A0AAV1IEF1"/>
<sequence length="74" mass="8089">MKMAVPSRPLHTQHPTEQDLEARRQAADAAAARQARFESSAGGKAAKKAMDNAKKEREADAAASRKDNAREWLS</sequence>
<evidence type="ECO:0000313" key="2">
    <source>
        <dbReference type="EMBL" id="CAK0784258.1"/>
    </source>
</evidence>
<protein>
    <submittedName>
        <fullName evidence="2">Uncharacterized protein</fullName>
    </submittedName>
</protein>
<feature type="region of interest" description="Disordered" evidence="1">
    <location>
        <begin position="1"/>
        <end position="74"/>
    </location>
</feature>
<comment type="caution">
    <text evidence="2">The sequence shown here is derived from an EMBL/GenBank/DDBJ whole genome shotgun (WGS) entry which is preliminary data.</text>
</comment>
<dbReference type="EMBL" id="CAUYUE010000010">
    <property type="protein sequence ID" value="CAK0784258.1"/>
    <property type="molecule type" value="Genomic_DNA"/>
</dbReference>
<reference evidence="2 3" key="1">
    <citation type="submission" date="2023-10" db="EMBL/GenBank/DDBJ databases">
        <authorList>
            <person name="Maclean D."/>
            <person name="Macfadyen A."/>
        </authorList>
    </citation>
    <scope>NUCLEOTIDE SEQUENCE [LARGE SCALE GENOMIC DNA]</scope>
</reference>
<dbReference type="Proteomes" id="UP001314263">
    <property type="component" value="Unassembled WGS sequence"/>
</dbReference>
<evidence type="ECO:0000313" key="3">
    <source>
        <dbReference type="Proteomes" id="UP001314263"/>
    </source>
</evidence>
<organism evidence="2 3">
    <name type="scientific">Coccomyxa viridis</name>
    <dbReference type="NCBI Taxonomy" id="1274662"/>
    <lineage>
        <taxon>Eukaryota</taxon>
        <taxon>Viridiplantae</taxon>
        <taxon>Chlorophyta</taxon>
        <taxon>core chlorophytes</taxon>
        <taxon>Trebouxiophyceae</taxon>
        <taxon>Trebouxiophyceae incertae sedis</taxon>
        <taxon>Coccomyxaceae</taxon>
        <taxon>Coccomyxa</taxon>
    </lineage>
</organism>
<gene>
    <name evidence="2" type="ORF">CVIRNUC_007462</name>
</gene>
<evidence type="ECO:0000256" key="1">
    <source>
        <dbReference type="SAM" id="MobiDB-lite"/>
    </source>
</evidence>
<name>A0AAV1IEF1_9CHLO</name>
<proteinExistence type="predicted"/>
<feature type="compositionally biased region" description="Basic and acidic residues" evidence="1">
    <location>
        <begin position="14"/>
        <end position="26"/>
    </location>
</feature>
<feature type="compositionally biased region" description="Basic and acidic residues" evidence="1">
    <location>
        <begin position="48"/>
        <end position="74"/>
    </location>
</feature>
<keyword evidence="3" id="KW-1185">Reference proteome</keyword>
<accession>A0AAV1IEF1</accession>